<proteinExistence type="predicted"/>
<dbReference type="Proteomes" id="UP000811246">
    <property type="component" value="Chromosome 1"/>
</dbReference>
<dbReference type="EMBL" id="CM031825">
    <property type="protein sequence ID" value="KAG6731614.1"/>
    <property type="molecule type" value="Genomic_DNA"/>
</dbReference>
<evidence type="ECO:0000313" key="2">
    <source>
        <dbReference type="Proteomes" id="UP000811246"/>
    </source>
</evidence>
<name>A0A922FYP8_CARIL</name>
<accession>A0A922FYP8</accession>
<organism evidence="1 2">
    <name type="scientific">Carya illinoinensis</name>
    <name type="common">Pecan</name>
    <dbReference type="NCBI Taxonomy" id="32201"/>
    <lineage>
        <taxon>Eukaryota</taxon>
        <taxon>Viridiplantae</taxon>
        <taxon>Streptophyta</taxon>
        <taxon>Embryophyta</taxon>
        <taxon>Tracheophyta</taxon>
        <taxon>Spermatophyta</taxon>
        <taxon>Magnoliopsida</taxon>
        <taxon>eudicotyledons</taxon>
        <taxon>Gunneridae</taxon>
        <taxon>Pentapetalae</taxon>
        <taxon>rosids</taxon>
        <taxon>fabids</taxon>
        <taxon>Fagales</taxon>
        <taxon>Juglandaceae</taxon>
        <taxon>Carya</taxon>
    </lineage>
</organism>
<protein>
    <submittedName>
        <fullName evidence="1">Uncharacterized protein</fullName>
    </submittedName>
</protein>
<sequence>MAKSGETLYKDQTIFYEFSSTRSSLFPLVSHLFSKISQVSFLFLSPELLLHPITLVQSTASIQVQLSPSPMDPFISKLSKTRKLHLSHSLDFSFILSASHSARSSKPSVTLAPISTSFRRILNSATQRGSSPMEL</sequence>
<reference evidence="1" key="1">
    <citation type="submission" date="2021-01" db="EMBL/GenBank/DDBJ databases">
        <authorList>
            <person name="Lovell J.T."/>
            <person name="Bentley N."/>
            <person name="Bhattarai G."/>
            <person name="Jenkins J.W."/>
            <person name="Sreedasyam A."/>
            <person name="Alarcon Y."/>
            <person name="Bock C."/>
            <person name="Boston L."/>
            <person name="Carlson J."/>
            <person name="Cervantes K."/>
            <person name="Clermont K."/>
            <person name="Krom N."/>
            <person name="Kubenka K."/>
            <person name="Mamidi S."/>
            <person name="Mattison C."/>
            <person name="Monteros M."/>
            <person name="Pisani C."/>
            <person name="Plott C."/>
            <person name="Rajasekar S."/>
            <person name="Rhein H.S."/>
            <person name="Rohla C."/>
            <person name="Song M."/>
            <person name="Hilaire R.S."/>
            <person name="Shu S."/>
            <person name="Wells L."/>
            <person name="Wang X."/>
            <person name="Webber J."/>
            <person name="Heerema R.J."/>
            <person name="Klein P."/>
            <person name="Conner P."/>
            <person name="Grauke L."/>
            <person name="Grimwood J."/>
            <person name="Schmutz J."/>
            <person name="Randall J.J."/>
        </authorList>
    </citation>
    <scope>NUCLEOTIDE SEQUENCE</scope>
    <source>
        <tissue evidence="1">Leaf</tissue>
    </source>
</reference>
<comment type="caution">
    <text evidence="1">The sequence shown here is derived from an EMBL/GenBank/DDBJ whole genome shotgun (WGS) entry which is preliminary data.</text>
</comment>
<gene>
    <name evidence="1" type="ORF">I3842_01G138200</name>
</gene>
<evidence type="ECO:0000313" key="1">
    <source>
        <dbReference type="EMBL" id="KAG6731614.1"/>
    </source>
</evidence>
<dbReference type="AlphaFoldDB" id="A0A922FYP8"/>